<dbReference type="AlphaFoldDB" id="A0A1I1ZD46"/>
<accession>A0A1I1ZD46</accession>
<proteinExistence type="predicted"/>
<organism evidence="1 2">
    <name type="scientific">Roseivivax sediminis</name>
    <dbReference type="NCBI Taxonomy" id="936889"/>
    <lineage>
        <taxon>Bacteria</taxon>
        <taxon>Pseudomonadati</taxon>
        <taxon>Pseudomonadota</taxon>
        <taxon>Alphaproteobacteria</taxon>
        <taxon>Rhodobacterales</taxon>
        <taxon>Roseobacteraceae</taxon>
        <taxon>Roseivivax</taxon>
    </lineage>
</organism>
<dbReference type="RefSeq" id="WP_149756448.1">
    <property type="nucleotide sequence ID" value="NZ_FOMS01000008.1"/>
</dbReference>
<protein>
    <submittedName>
        <fullName evidence="1">Uncharacterized protein</fullName>
    </submittedName>
</protein>
<reference evidence="1 2" key="1">
    <citation type="submission" date="2016-10" db="EMBL/GenBank/DDBJ databases">
        <authorList>
            <person name="Varghese N."/>
            <person name="Submissions S."/>
        </authorList>
    </citation>
    <scope>NUCLEOTIDE SEQUENCE [LARGE SCALE GENOMIC DNA]</scope>
    <source>
        <strain evidence="2">YIM D21,KCTC 23444,ACCC 10710</strain>
    </source>
</reference>
<sequence length="146" mass="16088">MTAQPVPLAQLPSPTREIDDAARLPDDEAALLDMLRRTAARCRATPRADLFRACALLGAERSVAAPRFAEALLRTLDQGLGRPVRIYKRGSTELSFDERWLLALIAAFRRDDDASATFLVSRRLTHASRRSIGFLARGLSMGLEPA</sequence>
<dbReference type="OrthoDB" id="7854136at2"/>
<evidence type="ECO:0000313" key="2">
    <source>
        <dbReference type="Proteomes" id="UP000325289"/>
    </source>
</evidence>
<evidence type="ECO:0000313" key="1">
    <source>
        <dbReference type="EMBL" id="SFE29512.1"/>
    </source>
</evidence>
<gene>
    <name evidence="1" type="ORF">SAMN04515678_10894</name>
</gene>
<dbReference type="EMBL" id="FOMS01000008">
    <property type="protein sequence ID" value="SFE29512.1"/>
    <property type="molecule type" value="Genomic_DNA"/>
</dbReference>
<keyword evidence="2" id="KW-1185">Reference proteome</keyword>
<name>A0A1I1ZD46_9RHOB</name>
<dbReference type="Proteomes" id="UP000325289">
    <property type="component" value="Unassembled WGS sequence"/>
</dbReference>